<dbReference type="InterPro" id="IPR003609">
    <property type="entry name" value="Pan_app"/>
</dbReference>
<accession>A0A2P6NRU2</accession>
<dbReference type="GO" id="GO:0005576">
    <property type="term" value="C:extracellular region"/>
    <property type="evidence" value="ECO:0007669"/>
    <property type="project" value="UniProtKB-SubCell"/>
</dbReference>
<evidence type="ECO:0000313" key="15">
    <source>
        <dbReference type="Proteomes" id="UP000241769"/>
    </source>
</evidence>
<evidence type="ECO:0000256" key="4">
    <source>
        <dbReference type="ARBA" id="ARBA00022723"/>
    </source>
</evidence>
<name>A0A2P6NRU2_9EUKA</name>
<dbReference type="EMBL" id="MDYQ01000027">
    <property type="protein sequence ID" value="PRP86693.1"/>
    <property type="molecule type" value="Genomic_DNA"/>
</dbReference>
<dbReference type="Pfam" id="PF14295">
    <property type="entry name" value="PAN_4"/>
    <property type="match status" value="1"/>
</dbReference>
<sequence>MARKQLMERVDDDRTVRIEAEDCFRHSSTIFGQGCLRFSSWSDNQDGKGISLCARRRQFAVILRVPHSLPDANGGSRLTQLSRQAEGNMRVPLLLALVALASAHLSIWHPSTFDKDRASTPNSDWNSQPLQELTFREWWWHSNLDYPPAADKIFNLPANGNADVEISSNKGQTSMGSGLYPNPRDPPSPWDYRWGNLHAPHREDVAGCAFGIAYKSNQYDVKPNDFVIFSVVHDCPARQLQNFQIPNLPACPNGKCMCSWFWIHKSVGGSDQMYMTPFVCNVTNVRGDAKPIDYSNAQPPRRCDNGQPCVKGPKVPMYWMQKEGNNMPEIGNTQSAPIYNSNYGFQEGAQNDIFVGGNSNNNGTNNGGSNNGGNTQLGSVDQNTDRSGQDMPNMPIQASNVGDCQSKCYNNQDCQSWAFDSCGTNCWLKNGQPTAGGGGCRTSGTINGRGGNNNNSGSFGPIQTGDRPGNDLDLVKAANVQDCQQKCLARQGCGSYAWDTCGNSWCWLKTGQPGLDTSVGCRQSGVVNNLRAEKKTIDITTSDSVSLQLTGTREERV</sequence>
<keyword evidence="10" id="KW-0325">Glycoprotein</keyword>
<keyword evidence="8" id="KW-0503">Monooxygenase</keyword>
<dbReference type="Pfam" id="PF22810">
    <property type="entry name" value="LPMO_AA14"/>
    <property type="match status" value="1"/>
</dbReference>
<keyword evidence="3" id="KW-0964">Secreted</keyword>
<feature type="region of interest" description="Disordered" evidence="12">
    <location>
        <begin position="447"/>
        <end position="469"/>
    </location>
</feature>
<keyword evidence="4" id="KW-0479">Metal-binding</keyword>
<evidence type="ECO:0000313" key="14">
    <source>
        <dbReference type="EMBL" id="PRP86693.1"/>
    </source>
</evidence>
<comment type="cofactor">
    <cofactor evidence="1">
        <name>Cu(2+)</name>
        <dbReference type="ChEBI" id="CHEBI:29036"/>
    </cofactor>
</comment>
<comment type="subcellular location">
    <subcellularLocation>
        <location evidence="2">Secreted</location>
    </subcellularLocation>
</comment>
<dbReference type="GO" id="GO:0046872">
    <property type="term" value="F:metal ion binding"/>
    <property type="evidence" value="ECO:0007669"/>
    <property type="project" value="UniProtKB-KW"/>
</dbReference>
<evidence type="ECO:0000259" key="13">
    <source>
        <dbReference type="Pfam" id="PF14295"/>
    </source>
</evidence>
<proteinExistence type="inferred from homology"/>
<evidence type="ECO:0000256" key="7">
    <source>
        <dbReference type="ARBA" id="ARBA00023008"/>
    </source>
</evidence>
<evidence type="ECO:0000256" key="8">
    <source>
        <dbReference type="ARBA" id="ARBA00023033"/>
    </source>
</evidence>
<evidence type="ECO:0000256" key="1">
    <source>
        <dbReference type="ARBA" id="ARBA00001973"/>
    </source>
</evidence>
<evidence type="ECO:0000256" key="6">
    <source>
        <dbReference type="ARBA" id="ARBA00023002"/>
    </source>
</evidence>
<evidence type="ECO:0000256" key="11">
    <source>
        <dbReference type="ARBA" id="ARBA00046340"/>
    </source>
</evidence>
<dbReference type="GO" id="GO:0004497">
    <property type="term" value="F:monooxygenase activity"/>
    <property type="evidence" value="ECO:0007669"/>
    <property type="project" value="UniProtKB-KW"/>
</dbReference>
<evidence type="ECO:0000256" key="5">
    <source>
        <dbReference type="ARBA" id="ARBA00022729"/>
    </source>
</evidence>
<evidence type="ECO:0000256" key="10">
    <source>
        <dbReference type="ARBA" id="ARBA00023180"/>
    </source>
</evidence>
<comment type="caution">
    <text evidence="14">The sequence shown here is derived from an EMBL/GenBank/DDBJ whole genome shotgun (WGS) entry which is preliminary data.</text>
</comment>
<dbReference type="STRING" id="1890364.A0A2P6NRU2"/>
<reference evidence="14 15" key="1">
    <citation type="journal article" date="2018" name="Genome Biol. Evol.">
        <title>Multiple Roots of Fruiting Body Formation in Amoebozoa.</title>
        <authorList>
            <person name="Hillmann F."/>
            <person name="Forbes G."/>
            <person name="Novohradska S."/>
            <person name="Ferling I."/>
            <person name="Riege K."/>
            <person name="Groth M."/>
            <person name="Westermann M."/>
            <person name="Marz M."/>
            <person name="Spaller T."/>
            <person name="Winckler T."/>
            <person name="Schaap P."/>
            <person name="Glockner G."/>
        </authorList>
    </citation>
    <scope>NUCLEOTIDE SEQUENCE [LARGE SCALE GENOMIC DNA]</scope>
    <source>
        <strain evidence="14 15">Jena</strain>
    </source>
</reference>
<organism evidence="14 15">
    <name type="scientific">Planoprotostelium fungivorum</name>
    <dbReference type="NCBI Taxonomy" id="1890364"/>
    <lineage>
        <taxon>Eukaryota</taxon>
        <taxon>Amoebozoa</taxon>
        <taxon>Evosea</taxon>
        <taxon>Variosea</taxon>
        <taxon>Cavosteliida</taxon>
        <taxon>Cavosteliaceae</taxon>
        <taxon>Planoprotostelium</taxon>
    </lineage>
</organism>
<feature type="region of interest" description="Disordered" evidence="12">
    <location>
        <begin position="355"/>
        <end position="391"/>
    </location>
</feature>
<comment type="similarity">
    <text evidence="11">Belongs to the polysaccharide monooxygenase AA14 family.</text>
</comment>
<evidence type="ECO:0000256" key="12">
    <source>
        <dbReference type="SAM" id="MobiDB-lite"/>
    </source>
</evidence>
<evidence type="ECO:0000256" key="3">
    <source>
        <dbReference type="ARBA" id="ARBA00022525"/>
    </source>
</evidence>
<keyword evidence="9" id="KW-1015">Disulfide bond</keyword>
<keyword evidence="6" id="KW-0560">Oxidoreductase</keyword>
<dbReference type="InParanoid" id="A0A2P6NRU2"/>
<keyword evidence="15" id="KW-1185">Reference proteome</keyword>
<evidence type="ECO:0000256" key="2">
    <source>
        <dbReference type="ARBA" id="ARBA00004613"/>
    </source>
</evidence>
<dbReference type="OrthoDB" id="2019572at2759"/>
<keyword evidence="5" id="KW-0732">Signal</keyword>
<dbReference type="InterPro" id="IPR054497">
    <property type="entry name" value="LPMO_AA14"/>
</dbReference>
<protein>
    <recommendedName>
        <fullName evidence="13">Apple domain-containing protein</fullName>
    </recommendedName>
</protein>
<gene>
    <name evidence="14" type="ORF">PROFUN_02842</name>
</gene>
<dbReference type="Proteomes" id="UP000241769">
    <property type="component" value="Unassembled WGS sequence"/>
</dbReference>
<evidence type="ECO:0000256" key="9">
    <source>
        <dbReference type="ARBA" id="ARBA00023157"/>
    </source>
</evidence>
<keyword evidence="7" id="KW-0186">Copper</keyword>
<dbReference type="AlphaFoldDB" id="A0A2P6NRU2"/>
<feature type="domain" description="Apple" evidence="13">
    <location>
        <begin position="466"/>
        <end position="509"/>
    </location>
</feature>
<dbReference type="Gene3D" id="3.50.4.10">
    <property type="entry name" value="Hepatocyte Growth Factor"/>
    <property type="match status" value="2"/>
</dbReference>